<dbReference type="Pfam" id="PF25851">
    <property type="entry name" value="YafT"/>
    <property type="match status" value="1"/>
</dbReference>
<dbReference type="InterPro" id="IPR058961">
    <property type="entry name" value="YafT"/>
</dbReference>
<dbReference type="EMBL" id="CP034709">
    <property type="protein sequence ID" value="AZT37906.1"/>
    <property type="molecule type" value="Genomic_DNA"/>
</dbReference>
<dbReference type="EMBL" id="CP034698">
    <property type="protein sequence ID" value="AZT42515.1"/>
    <property type="molecule type" value="Genomic_DNA"/>
</dbReference>
<proteinExistence type="predicted"/>
<sequence>MKIRSPIYLCAAIFLLSACVRSPIDAKKKDTSRTEMTISKNAASQLTDKDIFGNETTLAVSEEDIQAALDGEKFSVPLNSAVILVQSGNRAPEMAMQQEMSRYYRISTFSGIPDRQKAISCNKVKNEEGEAATSENMNYMQALRYIAAKGQQKAVIVYWDTLQSGKYNTTTKTLVWSDYRNEKLSSTDSLRYLVRFALVDVATGEWATWSPVNYEYNILQPLTGKTSATEQQIAQLKQNTFAAVVKDMVNRYQ</sequence>
<name>A0A3Q9MIR4_SALET</name>
<accession>A0A3Q9MIR4</accession>
<evidence type="ECO:0008006" key="3">
    <source>
        <dbReference type="Google" id="ProtNLM"/>
    </source>
</evidence>
<dbReference type="PROSITE" id="PS51257">
    <property type="entry name" value="PROKAR_LIPOPROTEIN"/>
    <property type="match status" value="1"/>
</dbReference>
<dbReference type="AlphaFoldDB" id="A0A3Q9MIR4"/>
<gene>
    <name evidence="2" type="ORF">EL007_14860</name>
    <name evidence="1" type="ORF">ELZ88_14860</name>
</gene>
<reference evidence="1" key="1">
    <citation type="submission" date="2018-12" db="EMBL/GenBank/DDBJ databases">
        <title>Complete genome sequences of twenty non-typhoidal Salmonella isolates from Rwanda.</title>
        <authorList>
            <person name="Byukusenge M."/>
            <person name="Li L."/>
            <person name="Subhashinie K."/>
            <person name="Nzayirambaho M."/>
            <person name="Kuchipudi S.V."/>
            <person name="Jayarao B.M."/>
        </authorList>
    </citation>
    <scope>NUCLEOTIDE SEQUENCE</scope>
    <source>
        <strain evidence="1">RSE21</strain>
        <strain evidence="2">RSE40</strain>
    </source>
</reference>
<protein>
    <recommendedName>
        <fullName evidence="3">Lipoprotein</fullName>
    </recommendedName>
</protein>
<dbReference type="RefSeq" id="WP_031605192.1">
    <property type="nucleotide sequence ID" value="NZ_CP034698.1"/>
</dbReference>
<organism evidence="1">
    <name type="scientific">Salmonella enterica subsp. enterica serovar Karamoja</name>
    <dbReference type="NCBI Taxonomy" id="2500153"/>
    <lineage>
        <taxon>Bacteria</taxon>
        <taxon>Pseudomonadati</taxon>
        <taxon>Pseudomonadota</taxon>
        <taxon>Gammaproteobacteria</taxon>
        <taxon>Enterobacterales</taxon>
        <taxon>Enterobacteriaceae</taxon>
        <taxon>Salmonella</taxon>
    </lineage>
</organism>
<evidence type="ECO:0000313" key="2">
    <source>
        <dbReference type="EMBL" id="AZT42515.1"/>
    </source>
</evidence>
<evidence type="ECO:0000313" key="1">
    <source>
        <dbReference type="EMBL" id="AZT37906.1"/>
    </source>
</evidence>